<protein>
    <submittedName>
        <fullName evidence="2">HTH_48 domain-containing protein</fullName>
    </submittedName>
</protein>
<feature type="region of interest" description="Disordered" evidence="1">
    <location>
        <begin position="53"/>
        <end position="72"/>
    </location>
</feature>
<proteinExistence type="predicted"/>
<name>A0A8X6LF31_TRICU</name>
<accession>A0A8X6LF31</accession>
<comment type="caution">
    <text evidence="2">The sequence shown here is derived from an EMBL/GenBank/DDBJ whole genome shotgun (WGS) entry which is preliminary data.</text>
</comment>
<gene>
    <name evidence="2" type="primary">NCL1_39999</name>
    <name evidence="2" type="ORF">TNCT_655121</name>
</gene>
<feature type="compositionally biased region" description="Basic and acidic residues" evidence="1">
    <location>
        <begin position="53"/>
        <end position="63"/>
    </location>
</feature>
<dbReference type="PANTHER" id="PTHR46060:SF1">
    <property type="entry name" value="MARINER MOS1 TRANSPOSASE-LIKE PROTEIN"/>
    <property type="match status" value="1"/>
</dbReference>
<dbReference type="Proteomes" id="UP000887116">
    <property type="component" value="Unassembled WGS sequence"/>
</dbReference>
<reference evidence="2" key="1">
    <citation type="submission" date="2020-07" db="EMBL/GenBank/DDBJ databases">
        <title>Multicomponent nature underlies the extraordinary mechanical properties of spider dragline silk.</title>
        <authorList>
            <person name="Kono N."/>
            <person name="Nakamura H."/>
            <person name="Mori M."/>
            <person name="Yoshida Y."/>
            <person name="Ohtoshi R."/>
            <person name="Malay A.D."/>
            <person name="Moran D.A.P."/>
            <person name="Tomita M."/>
            <person name="Numata K."/>
            <person name="Arakawa K."/>
        </authorList>
    </citation>
    <scope>NUCLEOTIDE SEQUENCE</scope>
</reference>
<evidence type="ECO:0000256" key="1">
    <source>
        <dbReference type="SAM" id="MobiDB-lite"/>
    </source>
</evidence>
<dbReference type="EMBL" id="BMAO01026313">
    <property type="protein sequence ID" value="GFR08471.1"/>
    <property type="molecule type" value="Genomic_DNA"/>
</dbReference>
<evidence type="ECO:0000313" key="2">
    <source>
        <dbReference type="EMBL" id="GFR08471.1"/>
    </source>
</evidence>
<keyword evidence="3" id="KW-1185">Reference proteome</keyword>
<sequence>MEVTRVEQRSYIKISVLRRRNTMECHSELVEAFGNNALAYCTVSHWVEKLQQERVSTSDEQRSGRPVSTRTD</sequence>
<dbReference type="InterPro" id="IPR052709">
    <property type="entry name" value="Transposase-MT_Hybrid"/>
</dbReference>
<dbReference type="OrthoDB" id="6428254at2759"/>
<evidence type="ECO:0000313" key="3">
    <source>
        <dbReference type="Proteomes" id="UP000887116"/>
    </source>
</evidence>
<organism evidence="2 3">
    <name type="scientific">Trichonephila clavata</name>
    <name type="common">Joro spider</name>
    <name type="synonym">Nephila clavata</name>
    <dbReference type="NCBI Taxonomy" id="2740835"/>
    <lineage>
        <taxon>Eukaryota</taxon>
        <taxon>Metazoa</taxon>
        <taxon>Ecdysozoa</taxon>
        <taxon>Arthropoda</taxon>
        <taxon>Chelicerata</taxon>
        <taxon>Arachnida</taxon>
        <taxon>Araneae</taxon>
        <taxon>Araneomorphae</taxon>
        <taxon>Entelegynae</taxon>
        <taxon>Araneoidea</taxon>
        <taxon>Nephilidae</taxon>
        <taxon>Trichonephila</taxon>
    </lineage>
</organism>
<dbReference type="PANTHER" id="PTHR46060">
    <property type="entry name" value="MARINER MOS1 TRANSPOSASE-LIKE PROTEIN"/>
    <property type="match status" value="1"/>
</dbReference>
<dbReference type="AlphaFoldDB" id="A0A8X6LF31"/>